<dbReference type="GO" id="GO:0004497">
    <property type="term" value="F:monooxygenase activity"/>
    <property type="evidence" value="ECO:0007669"/>
    <property type="project" value="UniProtKB-KW"/>
</dbReference>
<dbReference type="InterPro" id="IPR036188">
    <property type="entry name" value="FAD/NAD-bd_sf"/>
</dbReference>
<evidence type="ECO:0000313" key="9">
    <source>
        <dbReference type="Proteomes" id="UP000325902"/>
    </source>
</evidence>
<organism evidence="8 9">
    <name type="scientific">Lasiodiplodia theobromae</name>
    <dbReference type="NCBI Taxonomy" id="45133"/>
    <lineage>
        <taxon>Eukaryota</taxon>
        <taxon>Fungi</taxon>
        <taxon>Dikarya</taxon>
        <taxon>Ascomycota</taxon>
        <taxon>Pezizomycotina</taxon>
        <taxon>Dothideomycetes</taxon>
        <taxon>Dothideomycetes incertae sedis</taxon>
        <taxon>Botryosphaeriales</taxon>
        <taxon>Botryosphaeriaceae</taxon>
        <taxon>Lasiodiplodia</taxon>
    </lineage>
</organism>
<evidence type="ECO:0000256" key="4">
    <source>
        <dbReference type="ARBA" id="ARBA00023002"/>
    </source>
</evidence>
<dbReference type="AlphaFoldDB" id="A0A5N5D2B9"/>
<evidence type="ECO:0000256" key="2">
    <source>
        <dbReference type="ARBA" id="ARBA00022630"/>
    </source>
</evidence>
<comment type="similarity">
    <text evidence="1">Belongs to the paxM FAD-dependent monooxygenase family.</text>
</comment>
<evidence type="ECO:0000259" key="6">
    <source>
        <dbReference type="Pfam" id="PF00890"/>
    </source>
</evidence>
<proteinExistence type="inferred from homology"/>
<keyword evidence="9" id="KW-1185">Reference proteome</keyword>
<dbReference type="InterPro" id="IPR002938">
    <property type="entry name" value="FAD-bd"/>
</dbReference>
<dbReference type="GO" id="GO:0071949">
    <property type="term" value="F:FAD binding"/>
    <property type="evidence" value="ECO:0007669"/>
    <property type="project" value="InterPro"/>
</dbReference>
<protein>
    <submittedName>
        <fullName evidence="8">FAD-dependent monooxygenase roqM</fullName>
    </submittedName>
</protein>
<reference evidence="8 9" key="1">
    <citation type="journal article" date="2019" name="Sci. Rep.">
        <title>A multi-omics analysis of the grapevine pathogen Lasiodiplodia theobromae reveals that temperature affects the expression of virulence- and pathogenicity-related genes.</title>
        <authorList>
            <person name="Felix C."/>
            <person name="Meneses R."/>
            <person name="Goncalves M.F.M."/>
            <person name="Tilleman L."/>
            <person name="Duarte A.S."/>
            <person name="Jorrin-Novo J.V."/>
            <person name="Van de Peer Y."/>
            <person name="Deforce D."/>
            <person name="Van Nieuwerburgh F."/>
            <person name="Esteves A.C."/>
            <person name="Alves A."/>
        </authorList>
    </citation>
    <scope>NUCLEOTIDE SEQUENCE [LARGE SCALE GENOMIC DNA]</scope>
    <source>
        <strain evidence="8 9">LA-SOL3</strain>
    </source>
</reference>
<dbReference type="Pfam" id="PF01494">
    <property type="entry name" value="FAD_binding_3"/>
    <property type="match status" value="1"/>
</dbReference>
<keyword evidence="4" id="KW-0560">Oxidoreductase</keyword>
<evidence type="ECO:0000259" key="7">
    <source>
        <dbReference type="Pfam" id="PF01494"/>
    </source>
</evidence>
<dbReference type="PANTHER" id="PTHR13789:SF236">
    <property type="entry name" value="MONOOXYGENASE, PUTATIVE (AFU_ORTHOLOGUE AFUA_6G12060)-RELATED"/>
    <property type="match status" value="1"/>
</dbReference>
<comment type="caution">
    <text evidence="8">The sequence shown here is derived from an EMBL/GenBank/DDBJ whole genome shotgun (WGS) entry which is preliminary data.</text>
</comment>
<keyword evidence="2" id="KW-0285">Flavoprotein</keyword>
<feature type="domain" description="FAD-dependent oxidoreductase 2 FAD-binding" evidence="6">
    <location>
        <begin position="11"/>
        <end position="41"/>
    </location>
</feature>
<dbReference type="Gene3D" id="3.50.50.60">
    <property type="entry name" value="FAD/NAD(P)-binding domain"/>
    <property type="match status" value="1"/>
</dbReference>
<gene>
    <name evidence="8" type="primary">roqM_1</name>
    <name evidence="8" type="ORF">DBV05_g9512</name>
</gene>
<dbReference type="SUPFAM" id="SSF51905">
    <property type="entry name" value="FAD/NAD(P)-binding domain"/>
    <property type="match status" value="1"/>
</dbReference>
<keyword evidence="3" id="KW-0274">FAD</keyword>
<evidence type="ECO:0000256" key="3">
    <source>
        <dbReference type="ARBA" id="ARBA00022827"/>
    </source>
</evidence>
<dbReference type="PRINTS" id="PR00420">
    <property type="entry name" value="RNGMNOXGNASE"/>
</dbReference>
<feature type="domain" description="FAD-binding" evidence="7">
    <location>
        <begin position="309"/>
        <end position="342"/>
    </location>
</feature>
<dbReference type="PANTHER" id="PTHR13789">
    <property type="entry name" value="MONOOXYGENASE"/>
    <property type="match status" value="1"/>
</dbReference>
<evidence type="ECO:0000256" key="5">
    <source>
        <dbReference type="ARBA" id="ARBA00023033"/>
    </source>
</evidence>
<dbReference type="InterPro" id="IPR050493">
    <property type="entry name" value="FAD-dep_Monooxygenase_BioMet"/>
</dbReference>
<dbReference type="InterPro" id="IPR003953">
    <property type="entry name" value="FAD-dep_OxRdtase_2_FAD-bd"/>
</dbReference>
<evidence type="ECO:0000256" key="1">
    <source>
        <dbReference type="ARBA" id="ARBA00007992"/>
    </source>
</evidence>
<evidence type="ECO:0000313" key="8">
    <source>
        <dbReference type="EMBL" id="KAB2571833.1"/>
    </source>
</evidence>
<sequence length="457" mass="51408">MGSKSLRDLRVIVVGAGFAGLTAAIECRLRGMHSILVESHPTSRDYGDILDFSPNGGMHFERWADGKVVRKLMEVCLNDTDTLDYYKYDGTLLFSEPFLLKPEDYYRLLAGHRGEMHQIICDYAEEIGVEMRFGQKVVRYLDSDEKLGVVVASGEEILGDVVVAADGPKSLAREQVLGLPESKVNSGYAIYRAYYNLTDEHRQNPLMAPFCRKSPNVARLWVGSHLHMFVYSWKEGKDIGWVFTHKDDEDIGESWSYPGNITDALAYLDAAHFEPTCKEIVRQTPPEKLVDYKLVWRDPLKTWLSPSFRSCVIGDAAHCHLPTSAQGACQAVEDGVVLAVCLDKAGGDVPLALRVFERVRFNRSHVIHMSSVSVRDDYHFLDFESELFRENPGIVSVPRQAWVLDFDARKDAEENFERLAGDVRSGKEGTLEELALPAGGDFELENRDYYGPQKASL</sequence>
<dbReference type="EMBL" id="VCHE01000091">
    <property type="protein sequence ID" value="KAB2571833.1"/>
    <property type="molecule type" value="Genomic_DNA"/>
</dbReference>
<keyword evidence="5 8" id="KW-0503">Monooxygenase</keyword>
<dbReference type="SUPFAM" id="SSF54373">
    <property type="entry name" value="FAD-linked reductases, C-terminal domain"/>
    <property type="match status" value="1"/>
</dbReference>
<accession>A0A5N5D2B9</accession>
<dbReference type="Proteomes" id="UP000325902">
    <property type="component" value="Unassembled WGS sequence"/>
</dbReference>
<dbReference type="Pfam" id="PF00890">
    <property type="entry name" value="FAD_binding_2"/>
    <property type="match status" value="1"/>
</dbReference>
<name>A0A5N5D2B9_9PEZI</name>
<dbReference type="OrthoDB" id="16820at2759"/>